<dbReference type="UniPathway" id="UPA00143"/>
<accession>A0A2U1QL51</accession>
<feature type="transmembrane region" description="Helical" evidence="16">
    <location>
        <begin position="34"/>
        <end position="57"/>
    </location>
</feature>
<protein>
    <recommendedName>
        <fullName evidence="4">RING-type E3 ubiquitin transferase</fullName>
        <ecNumber evidence="4">2.3.2.27</ecNumber>
    </recommendedName>
</protein>
<feature type="region of interest" description="Disordered" evidence="15">
    <location>
        <begin position="72"/>
        <end position="95"/>
    </location>
</feature>
<feature type="compositionally biased region" description="Pro residues" evidence="15">
    <location>
        <begin position="14"/>
        <end position="27"/>
    </location>
</feature>
<evidence type="ECO:0000256" key="12">
    <source>
        <dbReference type="ARBA" id="ARBA00023136"/>
    </source>
</evidence>
<evidence type="ECO:0000256" key="16">
    <source>
        <dbReference type="SAM" id="Phobius"/>
    </source>
</evidence>
<comment type="subcellular location">
    <subcellularLocation>
        <location evidence="2">Membrane</location>
        <topology evidence="2">Single-pass membrane protein</topology>
    </subcellularLocation>
</comment>
<name>A0A2U1QL51_ARTAN</name>
<evidence type="ECO:0000256" key="3">
    <source>
        <dbReference type="ARBA" id="ARBA00004906"/>
    </source>
</evidence>
<dbReference type="STRING" id="35608.A0A2U1QL51"/>
<evidence type="ECO:0000256" key="14">
    <source>
        <dbReference type="PROSITE-ProRule" id="PRU00175"/>
    </source>
</evidence>
<dbReference type="InterPro" id="IPR013083">
    <property type="entry name" value="Znf_RING/FYVE/PHD"/>
</dbReference>
<keyword evidence="8 14" id="KW-0863">Zinc-finger</keyword>
<dbReference type="Pfam" id="PF13639">
    <property type="entry name" value="zf-RING_2"/>
    <property type="match status" value="1"/>
</dbReference>
<evidence type="ECO:0000313" key="18">
    <source>
        <dbReference type="EMBL" id="PWA98731.1"/>
    </source>
</evidence>
<evidence type="ECO:0000256" key="6">
    <source>
        <dbReference type="ARBA" id="ARBA00022692"/>
    </source>
</evidence>
<dbReference type="AlphaFoldDB" id="A0A2U1QL51"/>
<comment type="similarity">
    <text evidence="13">Belongs to the RING-type zinc finger family. ATL subfamily.</text>
</comment>
<dbReference type="PANTHER" id="PTHR46913:SF1">
    <property type="entry name" value="RING-H2 FINGER PROTEIN ATL16"/>
    <property type="match status" value="1"/>
</dbReference>
<evidence type="ECO:0000256" key="8">
    <source>
        <dbReference type="ARBA" id="ARBA00022771"/>
    </source>
</evidence>
<dbReference type="Gene3D" id="3.30.40.10">
    <property type="entry name" value="Zinc/RING finger domain, C3HC4 (zinc finger)"/>
    <property type="match status" value="1"/>
</dbReference>
<evidence type="ECO:0000256" key="10">
    <source>
        <dbReference type="ARBA" id="ARBA00022833"/>
    </source>
</evidence>
<keyword evidence="12 16" id="KW-0472">Membrane</keyword>
<proteinExistence type="inferred from homology"/>
<dbReference type="PANTHER" id="PTHR46913">
    <property type="entry name" value="RING-H2 FINGER PROTEIN ATL16"/>
    <property type="match status" value="1"/>
</dbReference>
<keyword evidence="9" id="KW-0833">Ubl conjugation pathway</keyword>
<dbReference type="SMART" id="SM00184">
    <property type="entry name" value="RING"/>
    <property type="match status" value="1"/>
</dbReference>
<dbReference type="InterPro" id="IPR044600">
    <property type="entry name" value="ATL1/ATL16-like"/>
</dbReference>
<comment type="caution">
    <text evidence="18">The sequence shown here is derived from an EMBL/GenBank/DDBJ whole genome shotgun (WGS) entry which is preliminary data.</text>
</comment>
<feature type="region of interest" description="Disordered" evidence="15">
    <location>
        <begin position="1"/>
        <end position="27"/>
    </location>
</feature>
<evidence type="ECO:0000256" key="4">
    <source>
        <dbReference type="ARBA" id="ARBA00012483"/>
    </source>
</evidence>
<evidence type="ECO:0000259" key="17">
    <source>
        <dbReference type="PROSITE" id="PS50089"/>
    </source>
</evidence>
<feature type="compositionally biased region" description="Low complexity" evidence="15">
    <location>
        <begin position="1"/>
        <end position="13"/>
    </location>
</feature>
<dbReference type="GO" id="GO:0008270">
    <property type="term" value="F:zinc ion binding"/>
    <property type="evidence" value="ECO:0007669"/>
    <property type="project" value="UniProtKB-KW"/>
</dbReference>
<keyword evidence="7" id="KW-0479">Metal-binding</keyword>
<gene>
    <name evidence="18" type="ORF">CTI12_AA015140</name>
</gene>
<keyword evidence="5" id="KW-0808">Transferase</keyword>
<evidence type="ECO:0000256" key="2">
    <source>
        <dbReference type="ARBA" id="ARBA00004167"/>
    </source>
</evidence>
<dbReference type="GO" id="GO:0061630">
    <property type="term" value="F:ubiquitin protein ligase activity"/>
    <property type="evidence" value="ECO:0007669"/>
    <property type="project" value="UniProtKB-EC"/>
</dbReference>
<dbReference type="GO" id="GO:0016567">
    <property type="term" value="P:protein ubiquitination"/>
    <property type="evidence" value="ECO:0007669"/>
    <property type="project" value="UniProtKB-UniPathway"/>
</dbReference>
<evidence type="ECO:0000256" key="11">
    <source>
        <dbReference type="ARBA" id="ARBA00022989"/>
    </source>
</evidence>
<dbReference type="PROSITE" id="PS50089">
    <property type="entry name" value="ZF_RING_2"/>
    <property type="match status" value="1"/>
</dbReference>
<feature type="compositionally biased region" description="Low complexity" evidence="15">
    <location>
        <begin position="72"/>
        <end position="89"/>
    </location>
</feature>
<dbReference type="OrthoDB" id="9984778at2759"/>
<evidence type="ECO:0000256" key="7">
    <source>
        <dbReference type="ARBA" id="ARBA00022723"/>
    </source>
</evidence>
<dbReference type="SUPFAM" id="SSF57850">
    <property type="entry name" value="RING/U-box"/>
    <property type="match status" value="1"/>
</dbReference>
<dbReference type="InterPro" id="IPR001841">
    <property type="entry name" value="Znf_RING"/>
</dbReference>
<organism evidence="18 19">
    <name type="scientific">Artemisia annua</name>
    <name type="common">Sweet wormwood</name>
    <dbReference type="NCBI Taxonomy" id="35608"/>
    <lineage>
        <taxon>Eukaryota</taxon>
        <taxon>Viridiplantae</taxon>
        <taxon>Streptophyta</taxon>
        <taxon>Embryophyta</taxon>
        <taxon>Tracheophyta</taxon>
        <taxon>Spermatophyta</taxon>
        <taxon>Magnoliopsida</taxon>
        <taxon>eudicotyledons</taxon>
        <taxon>Gunneridae</taxon>
        <taxon>Pentapetalae</taxon>
        <taxon>asterids</taxon>
        <taxon>campanulids</taxon>
        <taxon>Asterales</taxon>
        <taxon>Asteraceae</taxon>
        <taxon>Asteroideae</taxon>
        <taxon>Anthemideae</taxon>
        <taxon>Artemisiinae</taxon>
        <taxon>Artemisia</taxon>
    </lineage>
</organism>
<evidence type="ECO:0000256" key="1">
    <source>
        <dbReference type="ARBA" id="ARBA00000900"/>
    </source>
</evidence>
<comment type="pathway">
    <text evidence="3">Protein modification; protein ubiquitination.</text>
</comment>
<dbReference type="GO" id="GO:0016020">
    <property type="term" value="C:membrane"/>
    <property type="evidence" value="ECO:0007669"/>
    <property type="project" value="UniProtKB-SubCell"/>
</dbReference>
<dbReference type="CDD" id="cd16461">
    <property type="entry name" value="RING-H2_EL5-like"/>
    <property type="match status" value="1"/>
</dbReference>
<evidence type="ECO:0000256" key="9">
    <source>
        <dbReference type="ARBA" id="ARBA00022786"/>
    </source>
</evidence>
<keyword evidence="11 16" id="KW-1133">Transmembrane helix</keyword>
<evidence type="ECO:0000256" key="5">
    <source>
        <dbReference type="ARBA" id="ARBA00022679"/>
    </source>
</evidence>
<evidence type="ECO:0000256" key="15">
    <source>
        <dbReference type="SAM" id="MobiDB-lite"/>
    </source>
</evidence>
<keyword evidence="6 16" id="KW-0812">Transmembrane</keyword>
<evidence type="ECO:0000313" key="19">
    <source>
        <dbReference type="Proteomes" id="UP000245207"/>
    </source>
</evidence>
<keyword evidence="19" id="KW-1185">Reference proteome</keyword>
<comment type="catalytic activity">
    <reaction evidence="1">
        <text>S-ubiquitinyl-[E2 ubiquitin-conjugating enzyme]-L-cysteine + [acceptor protein]-L-lysine = [E2 ubiquitin-conjugating enzyme]-L-cysteine + N(6)-ubiquitinyl-[acceptor protein]-L-lysine.</text>
        <dbReference type="EC" id="2.3.2.27"/>
    </reaction>
</comment>
<sequence length="179" mass="20130">MKIYLNIPQQQTITPPPPPPPSPSLPPQKPNLPMLYYGMAVVATATIVLAIYHIVMVRWCTIRYQRRLQQQTQLTRRRLTPTTPNNTMSPPSPSRGAAVSLVPSFKYKKQVEQDTECSVCLSNFEEGEEVRKLPLCDHCFHATCIDMWLHSHIHCPLCRTPVVETPPPPPPPELGSSSV</sequence>
<dbReference type="Proteomes" id="UP000245207">
    <property type="component" value="Unassembled WGS sequence"/>
</dbReference>
<dbReference type="EC" id="2.3.2.27" evidence="4"/>
<evidence type="ECO:0000256" key="13">
    <source>
        <dbReference type="ARBA" id="ARBA00024209"/>
    </source>
</evidence>
<dbReference type="EMBL" id="PKPP01000052">
    <property type="protein sequence ID" value="PWA98731.1"/>
    <property type="molecule type" value="Genomic_DNA"/>
</dbReference>
<keyword evidence="10" id="KW-0862">Zinc</keyword>
<reference evidence="18 19" key="1">
    <citation type="journal article" date="2018" name="Mol. Plant">
        <title>The genome of Artemisia annua provides insight into the evolution of Asteraceae family and artemisinin biosynthesis.</title>
        <authorList>
            <person name="Shen Q."/>
            <person name="Zhang L."/>
            <person name="Liao Z."/>
            <person name="Wang S."/>
            <person name="Yan T."/>
            <person name="Shi P."/>
            <person name="Liu M."/>
            <person name="Fu X."/>
            <person name="Pan Q."/>
            <person name="Wang Y."/>
            <person name="Lv Z."/>
            <person name="Lu X."/>
            <person name="Zhang F."/>
            <person name="Jiang W."/>
            <person name="Ma Y."/>
            <person name="Chen M."/>
            <person name="Hao X."/>
            <person name="Li L."/>
            <person name="Tang Y."/>
            <person name="Lv G."/>
            <person name="Zhou Y."/>
            <person name="Sun X."/>
            <person name="Brodelius P.E."/>
            <person name="Rose J.K.C."/>
            <person name="Tang K."/>
        </authorList>
    </citation>
    <scope>NUCLEOTIDE SEQUENCE [LARGE SCALE GENOMIC DNA]</scope>
    <source>
        <strain evidence="19">cv. Huhao1</strain>
        <tissue evidence="18">Leaf</tissue>
    </source>
</reference>
<feature type="domain" description="RING-type" evidence="17">
    <location>
        <begin position="117"/>
        <end position="159"/>
    </location>
</feature>